<gene>
    <name evidence="1" type="ORF">MWN33_18685</name>
</gene>
<comment type="caution">
    <text evidence="1">The sequence shown here is derived from an EMBL/GenBank/DDBJ whole genome shotgun (WGS) entry which is preliminary data.</text>
</comment>
<reference evidence="2" key="2">
    <citation type="submission" date="2023-07" db="EMBL/GenBank/DDBJ databases">
        <title>Ancylobacter moscoviensis sp. nov., facultatively methylotrophic bacteria from activated sludge and the reclassification of Starkeya novella (Starkey 1934) Kelly et al. 2000 as Ancylobacter novellus comb. nov., Starkeya koreensis Im et al. 2006 as Ancylobacter koreensis comb.nov., Angulomicrobium tetraedrale Vasil'eva et al. 1986 as Ancylobacter tetraedralis comb. nov., Angulomicrobium amanitiforme Fritz et al. 2004 as Ancylobacter amanitiformis comb. nov. and Methylorhabdus multivorans Doronina et al. 1996 as Ancylobacter multivorans comb. nov. and emended description of the genus Ancylobacter.</title>
        <authorList>
            <person name="Doronina N."/>
            <person name="Chemodurova A."/>
            <person name="Grouzdev D."/>
            <person name="Koziaeva V."/>
            <person name="Shi W."/>
            <person name="Wu L."/>
            <person name="Kaparullina E."/>
        </authorList>
    </citation>
    <scope>NUCLEOTIDE SEQUENCE [LARGE SCALE GENOMIC DNA]</scope>
    <source>
        <strain evidence="2">Jip08</strain>
    </source>
</reference>
<keyword evidence="2" id="KW-1185">Reference proteome</keyword>
<dbReference type="EMBL" id="JALKCG010000011">
    <property type="protein sequence ID" value="MCK0210063.1"/>
    <property type="molecule type" value="Genomic_DNA"/>
</dbReference>
<organism evidence="1 2">
    <name type="scientific">Ancylobacter koreensis</name>
    <dbReference type="NCBI Taxonomy" id="266121"/>
    <lineage>
        <taxon>Bacteria</taxon>
        <taxon>Pseudomonadati</taxon>
        <taxon>Pseudomonadota</taxon>
        <taxon>Alphaproteobacteria</taxon>
        <taxon>Hyphomicrobiales</taxon>
        <taxon>Xanthobacteraceae</taxon>
        <taxon>Ancylobacter</taxon>
    </lineage>
</organism>
<name>A0ABT0DS15_9HYPH</name>
<reference evidence="1 2" key="1">
    <citation type="submission" date="2022-04" db="EMBL/GenBank/DDBJ databases">
        <authorList>
            <person name="Grouzdev D.S."/>
            <person name="Pantiukh K.S."/>
            <person name="Krutkina M.S."/>
        </authorList>
    </citation>
    <scope>NUCLEOTIDE SEQUENCE [LARGE SCALE GENOMIC DNA]</scope>
    <source>
        <strain evidence="1 2">Jip08</strain>
    </source>
</reference>
<sequence length="148" mass="17102">MPSSCQVDCEWYFNARFDPRKLFASALITVPFKGTETLAIHHPELGDLMAARDLLERCGYDMQTGTARRYLDMLGVPETERILINRSMVIGYDLSRFPNRGLIFLTRAGRNHVLMAPTKPEAKEFREWLAAEVVVVGRLRRLRVLYRE</sequence>
<evidence type="ECO:0000313" key="2">
    <source>
        <dbReference type="Proteomes" id="UP001202867"/>
    </source>
</evidence>
<proteinExistence type="predicted"/>
<evidence type="ECO:0000313" key="1">
    <source>
        <dbReference type="EMBL" id="MCK0210063.1"/>
    </source>
</evidence>
<protein>
    <submittedName>
        <fullName evidence="1">Bro-N domain-containing protein</fullName>
    </submittedName>
</protein>
<accession>A0ABT0DS15</accession>
<dbReference type="Proteomes" id="UP001202867">
    <property type="component" value="Unassembled WGS sequence"/>
</dbReference>
<dbReference type="RefSeq" id="WP_247202571.1">
    <property type="nucleotide sequence ID" value="NZ_JALKCG010000011.1"/>
</dbReference>